<sequence>MVLPSSSRFSWIKKFFLVVFIFYQIKLGLQRQFLIRSQSANKIMTTRSFKVNKIRKIFGLLSALAVAGVITLIPHSQQSAMKGPL</sequence>
<comment type="caution">
    <text evidence="2">The sequence shown here is derived from an EMBL/GenBank/DDBJ whole genome shotgun (WGS) entry which is preliminary data.</text>
</comment>
<dbReference type="AlphaFoldDB" id="W6UV81"/>
<dbReference type="CTD" id="36343518"/>
<feature type="transmembrane region" description="Helical" evidence="1">
    <location>
        <begin position="12"/>
        <end position="29"/>
    </location>
</feature>
<keyword evidence="3" id="KW-1185">Reference proteome</keyword>
<gene>
    <name evidence="2" type="ORF">EGR_07803</name>
</gene>
<evidence type="ECO:0000256" key="1">
    <source>
        <dbReference type="SAM" id="Phobius"/>
    </source>
</evidence>
<dbReference type="RefSeq" id="XP_024348540.1">
    <property type="nucleotide sequence ID" value="XM_024497052.1"/>
</dbReference>
<dbReference type="KEGG" id="egl:EGR_07803"/>
<reference evidence="2 3" key="1">
    <citation type="journal article" date="2013" name="Nat. Genet.">
        <title>The genome of the hydatid tapeworm Echinococcus granulosus.</title>
        <authorList>
            <person name="Zheng H."/>
            <person name="Zhang W."/>
            <person name="Zhang L."/>
            <person name="Zhang Z."/>
            <person name="Li J."/>
            <person name="Lu G."/>
            <person name="Zhu Y."/>
            <person name="Wang Y."/>
            <person name="Huang Y."/>
            <person name="Liu J."/>
            <person name="Kang H."/>
            <person name="Chen J."/>
            <person name="Wang L."/>
            <person name="Chen A."/>
            <person name="Yu S."/>
            <person name="Gao Z."/>
            <person name="Jin L."/>
            <person name="Gu W."/>
            <person name="Wang Z."/>
            <person name="Zhao L."/>
            <person name="Shi B."/>
            <person name="Wen H."/>
            <person name="Lin R."/>
            <person name="Jones M.K."/>
            <person name="Brejova B."/>
            <person name="Vinar T."/>
            <person name="Zhao G."/>
            <person name="McManus D.P."/>
            <person name="Chen Z."/>
            <person name="Zhou Y."/>
            <person name="Wang S."/>
        </authorList>
    </citation>
    <scope>NUCLEOTIDE SEQUENCE [LARGE SCALE GENOMIC DNA]</scope>
</reference>
<dbReference type="Proteomes" id="UP000019149">
    <property type="component" value="Unassembled WGS sequence"/>
</dbReference>
<protein>
    <submittedName>
        <fullName evidence="2">Uncharacterized protein</fullName>
    </submittedName>
</protein>
<dbReference type="GeneID" id="36343518"/>
<name>W6UV81_ECHGR</name>
<dbReference type="EMBL" id="APAU02000087">
    <property type="protein sequence ID" value="EUB57344.1"/>
    <property type="molecule type" value="Genomic_DNA"/>
</dbReference>
<accession>W6UV81</accession>
<keyword evidence="1" id="KW-1133">Transmembrane helix</keyword>
<keyword evidence="1" id="KW-0472">Membrane</keyword>
<organism evidence="2 3">
    <name type="scientific">Echinococcus granulosus</name>
    <name type="common">Hydatid tapeworm</name>
    <dbReference type="NCBI Taxonomy" id="6210"/>
    <lineage>
        <taxon>Eukaryota</taxon>
        <taxon>Metazoa</taxon>
        <taxon>Spiralia</taxon>
        <taxon>Lophotrochozoa</taxon>
        <taxon>Platyhelminthes</taxon>
        <taxon>Cestoda</taxon>
        <taxon>Eucestoda</taxon>
        <taxon>Cyclophyllidea</taxon>
        <taxon>Taeniidae</taxon>
        <taxon>Echinococcus</taxon>
        <taxon>Echinococcus granulosus group</taxon>
    </lineage>
</organism>
<evidence type="ECO:0000313" key="3">
    <source>
        <dbReference type="Proteomes" id="UP000019149"/>
    </source>
</evidence>
<feature type="transmembrane region" description="Helical" evidence="1">
    <location>
        <begin position="57"/>
        <end position="75"/>
    </location>
</feature>
<proteinExistence type="predicted"/>
<keyword evidence="1" id="KW-0812">Transmembrane</keyword>
<evidence type="ECO:0000313" key="2">
    <source>
        <dbReference type="EMBL" id="EUB57344.1"/>
    </source>
</evidence>